<evidence type="ECO:0000313" key="5">
    <source>
        <dbReference type="Proteomes" id="UP000505077"/>
    </source>
</evidence>
<comment type="caution">
    <text evidence="4">The sequence shown here is derived from an EMBL/GenBank/DDBJ whole genome shotgun (WGS) entry which is preliminary data.</text>
</comment>
<protein>
    <recommendedName>
        <fullName evidence="3">Phosphodiester glycosidase domain-containing protein</fullName>
    </recommendedName>
</protein>
<dbReference type="EMBL" id="BLLL01000001">
    <property type="protein sequence ID" value="GFH62328.1"/>
    <property type="molecule type" value="Genomic_DNA"/>
</dbReference>
<evidence type="ECO:0000313" key="4">
    <source>
        <dbReference type="EMBL" id="GFH62328.1"/>
    </source>
</evidence>
<name>A0A6L2R429_9BACT</name>
<sequence>MKRDMTHPLCPTGKVLFFALGFLLLFQTVAPHAADAPDPDAPAPDNAPSAHDHAVPTQQNSWNRLEPGLDFREFQLDENGVRLAVVRIDPARFDFVLCSSSQDAQPARPLAIWGEQYNLVVAINASMYLPDGSTSTGYMRQGTHINNHRIAQRFGAFFVAGPDTPDLPHAAIIDRDNPDWQNLIDRYTLVIQNYRMTNAERRVLWSTNGPLYSISAVAQDGDGRILFLHCREPVEAYALAQRILLLPLNARTVMYVEGGAQAGLLIRSASLTRVMAGRWPADFLVTGDLKAALPNVLGAHRKP</sequence>
<evidence type="ECO:0000256" key="2">
    <source>
        <dbReference type="SAM" id="SignalP"/>
    </source>
</evidence>
<feature type="chain" id="PRO_5026687887" description="Phosphodiester glycosidase domain-containing protein" evidence="2">
    <location>
        <begin position="34"/>
        <end position="303"/>
    </location>
</feature>
<evidence type="ECO:0000259" key="3">
    <source>
        <dbReference type="Pfam" id="PF09992"/>
    </source>
</evidence>
<accession>A0A6L2R429</accession>
<feature type="region of interest" description="Disordered" evidence="1">
    <location>
        <begin position="34"/>
        <end position="60"/>
    </location>
</feature>
<proteinExistence type="predicted"/>
<dbReference type="InterPro" id="IPR018711">
    <property type="entry name" value="NAGPA"/>
</dbReference>
<dbReference type="Proteomes" id="UP000505077">
    <property type="component" value="Unassembled WGS sequence"/>
</dbReference>
<keyword evidence="2" id="KW-0732">Signal</keyword>
<dbReference type="Pfam" id="PF09992">
    <property type="entry name" value="NAGPA"/>
    <property type="match status" value="1"/>
</dbReference>
<organism evidence="4 5">
    <name type="scientific">Candidatus Desulfovibrio kirbyi</name>
    <dbReference type="NCBI Taxonomy" id="2696086"/>
    <lineage>
        <taxon>Bacteria</taxon>
        <taxon>Pseudomonadati</taxon>
        <taxon>Thermodesulfobacteriota</taxon>
        <taxon>Desulfovibrionia</taxon>
        <taxon>Desulfovibrionales</taxon>
        <taxon>Desulfovibrionaceae</taxon>
        <taxon>Desulfovibrio</taxon>
    </lineage>
</organism>
<gene>
    <name evidence="4" type="ORF">ZNDK_0099</name>
</gene>
<feature type="domain" description="Phosphodiester glycosidase" evidence="3">
    <location>
        <begin position="118"/>
        <end position="268"/>
    </location>
</feature>
<dbReference type="AlphaFoldDB" id="A0A6L2R429"/>
<evidence type="ECO:0000256" key="1">
    <source>
        <dbReference type="SAM" id="MobiDB-lite"/>
    </source>
</evidence>
<feature type="signal peptide" evidence="2">
    <location>
        <begin position="1"/>
        <end position="33"/>
    </location>
</feature>
<reference evidence="4 5" key="1">
    <citation type="journal article" date="2020" name="ISME J.">
        <title>Parallel Reductive Genome Evolution in Desulfovibrio Ectosymbionts Independently Acquired by Trichonympha Protists in the Termite Gut.</title>
        <authorList>
            <person name="Takeuchi M."/>
            <person name="Kuwahara H."/>
            <person name="Murakami T."/>
            <person name="Takahashi K."/>
            <person name="Kajitani R."/>
            <person name="Toyoda A."/>
            <person name="Itoh T."/>
            <person name="Ohkuma M."/>
            <person name="Hongoh Y."/>
        </authorList>
    </citation>
    <scope>NUCLEOTIDE SEQUENCE [LARGE SCALE GENOMIC DNA]</scope>
    <source>
        <strain evidence="4">ZnDsv-02</strain>
    </source>
</reference>